<dbReference type="InterPro" id="IPR002182">
    <property type="entry name" value="NB-ARC"/>
</dbReference>
<dbReference type="Pfam" id="PF13424">
    <property type="entry name" value="TPR_12"/>
    <property type="match status" value="1"/>
</dbReference>
<dbReference type="EMBL" id="BMMD01000011">
    <property type="protein sequence ID" value="GGJ82430.1"/>
    <property type="molecule type" value="Genomic_DNA"/>
</dbReference>
<dbReference type="Pfam" id="PF13271">
    <property type="entry name" value="DUF4062"/>
    <property type="match status" value="1"/>
</dbReference>
<feature type="domain" description="NB-ARC" evidence="2">
    <location>
        <begin position="242"/>
        <end position="341"/>
    </location>
</feature>
<feature type="domain" description="Winged helix-turn-helix" evidence="4">
    <location>
        <begin position="493"/>
        <end position="566"/>
    </location>
</feature>
<dbReference type="InterPro" id="IPR025139">
    <property type="entry name" value="DUF4062"/>
</dbReference>
<evidence type="ECO:0000259" key="3">
    <source>
        <dbReference type="Pfam" id="PF13271"/>
    </source>
</evidence>
<evidence type="ECO:0008006" key="7">
    <source>
        <dbReference type="Google" id="ProtNLM"/>
    </source>
</evidence>
<dbReference type="InterPro" id="IPR011990">
    <property type="entry name" value="TPR-like_helical_dom_sf"/>
</dbReference>
<sequence>MVTGVHAFVLSERHDAAAGAATRRVYRRAPGDTSAAIPPGLGFTPARRVDQTSGMSPADPAIRTPDQRLRVFVSSTLRELAPERRAVRAAIEQLHLAPVMFELGARPHPPRELYRAYLAQSDIFLGLYGARYGWVAPGDDVSGLEDEYRLAPPELPKLVYVKEDGEREPRLVELLARIKGDDRASYAYFNDADHLAELVRGDLATLLAERFTRATGAPGEPDAGMGGTVELPAALTALVGRERELETVVSLLTDDDVRLVTITGAGGIGKSRLSIEAAGRVRDRFHGGIAFVDLAPVTDPQLVPAAIANALGIRDIGDGTLDEKLRMAVRDRRMLLLLDNLEQVLDAAPAIRSLLTDAPDLTVLATSRILLRLTGEHGVELGPLGMPDLRRGPDVARALAAPSVDLFVERTRAVKPDFELTDENVEDVERICIALDGVPLAIELAAARGRVLTPAQLLERLDERLLELGGGVRDLPERQRTIRSTIEWSTQLLSASEQDLLTRLGLFAGGFTLEAAEWMAEGIPDADILDDLGALVDGSLVRQEDRGDRAVFAMLSTVREYALERLGTRPDAAALRDSHAQYFVRLGAQSRFELEGPGQLGWIERLHEEGDDIRAAMRHLLDTRQWATAAHFAWTLYVYWWVDGHLGEVLGWMREVLDSGDELDDLTRATALYFDRANAFWQDPDDWLVPGLSESAALFRREGERSGEALALISLALALLGAREPDTARADDALEGSVALFREAGDTWGEAMALVTLGRVALLTHDVQAALARFDESLAVARRQRDDLGEAIALHHRGWAEVLLGDLAVARDCFEQSLALSAKLHHDEGVAYGLEGLTAVAAGVGDVERAGMLLGAAQVVRERTGTYNAPSFSFHQQFVDGILAGPDGDALEAARVRGRRLHVDDAVAYAMQRSTADATAPVT</sequence>
<dbReference type="InterPro" id="IPR058852">
    <property type="entry name" value="HTH_77"/>
</dbReference>
<dbReference type="InterPro" id="IPR027417">
    <property type="entry name" value="P-loop_NTPase"/>
</dbReference>
<accession>A0A917PKM4</accession>
<evidence type="ECO:0000259" key="2">
    <source>
        <dbReference type="Pfam" id="PF00931"/>
    </source>
</evidence>
<dbReference type="SUPFAM" id="SSF48452">
    <property type="entry name" value="TPR-like"/>
    <property type="match status" value="1"/>
</dbReference>
<comment type="caution">
    <text evidence="5">The sequence shown here is derived from an EMBL/GenBank/DDBJ whole genome shotgun (WGS) entry which is preliminary data.</text>
</comment>
<reference evidence="5" key="2">
    <citation type="submission" date="2020-09" db="EMBL/GenBank/DDBJ databases">
        <authorList>
            <person name="Sun Q."/>
            <person name="Zhou Y."/>
        </authorList>
    </citation>
    <scope>NUCLEOTIDE SEQUENCE</scope>
    <source>
        <strain evidence="5">CGMCC 1.8984</strain>
    </source>
</reference>
<gene>
    <name evidence="5" type="ORF">GCM10011372_21030</name>
</gene>
<dbReference type="AlphaFoldDB" id="A0A917PKM4"/>
<dbReference type="SUPFAM" id="SSF52540">
    <property type="entry name" value="P-loop containing nucleoside triphosphate hydrolases"/>
    <property type="match status" value="1"/>
</dbReference>
<dbReference type="Proteomes" id="UP000636956">
    <property type="component" value="Unassembled WGS sequence"/>
</dbReference>
<dbReference type="PANTHER" id="PTHR47691:SF3">
    <property type="entry name" value="HTH-TYPE TRANSCRIPTIONAL REGULATOR RV0890C-RELATED"/>
    <property type="match status" value="1"/>
</dbReference>
<evidence type="ECO:0000313" key="6">
    <source>
        <dbReference type="Proteomes" id="UP000636956"/>
    </source>
</evidence>
<organism evidence="5 6">
    <name type="scientific">Agromyces bauzanensis</name>
    <dbReference type="NCBI Taxonomy" id="1308924"/>
    <lineage>
        <taxon>Bacteria</taxon>
        <taxon>Bacillati</taxon>
        <taxon>Actinomycetota</taxon>
        <taxon>Actinomycetes</taxon>
        <taxon>Micrococcales</taxon>
        <taxon>Microbacteriaceae</taxon>
        <taxon>Agromyces</taxon>
    </lineage>
</organism>
<reference evidence="5" key="1">
    <citation type="journal article" date="2014" name="Int. J. Syst. Evol. Microbiol.">
        <title>Complete genome sequence of Corynebacterium casei LMG S-19264T (=DSM 44701T), isolated from a smear-ripened cheese.</title>
        <authorList>
            <consortium name="US DOE Joint Genome Institute (JGI-PGF)"/>
            <person name="Walter F."/>
            <person name="Albersmeier A."/>
            <person name="Kalinowski J."/>
            <person name="Ruckert C."/>
        </authorList>
    </citation>
    <scope>NUCLEOTIDE SEQUENCE</scope>
    <source>
        <strain evidence="5">CGMCC 1.8984</strain>
    </source>
</reference>
<evidence type="ECO:0000256" key="1">
    <source>
        <dbReference type="SAM" id="MobiDB-lite"/>
    </source>
</evidence>
<keyword evidence="6" id="KW-1185">Reference proteome</keyword>
<proteinExistence type="predicted"/>
<dbReference type="Gene3D" id="3.40.50.300">
    <property type="entry name" value="P-loop containing nucleotide triphosphate hydrolases"/>
    <property type="match status" value="1"/>
</dbReference>
<name>A0A917PKM4_9MICO</name>
<dbReference type="GO" id="GO:0043531">
    <property type="term" value="F:ADP binding"/>
    <property type="evidence" value="ECO:0007669"/>
    <property type="project" value="InterPro"/>
</dbReference>
<dbReference type="Gene3D" id="1.25.40.10">
    <property type="entry name" value="Tetratricopeptide repeat domain"/>
    <property type="match status" value="1"/>
</dbReference>
<dbReference type="Pfam" id="PF25872">
    <property type="entry name" value="HTH_77"/>
    <property type="match status" value="1"/>
</dbReference>
<dbReference type="Pfam" id="PF00931">
    <property type="entry name" value="NB-ARC"/>
    <property type="match status" value="1"/>
</dbReference>
<feature type="domain" description="DUF4062" evidence="3">
    <location>
        <begin position="70"/>
        <end position="151"/>
    </location>
</feature>
<dbReference type="PRINTS" id="PR00364">
    <property type="entry name" value="DISEASERSIST"/>
</dbReference>
<dbReference type="PANTHER" id="PTHR47691">
    <property type="entry name" value="REGULATOR-RELATED"/>
    <property type="match status" value="1"/>
</dbReference>
<feature type="region of interest" description="Disordered" evidence="1">
    <location>
        <begin position="37"/>
        <end position="62"/>
    </location>
</feature>
<protein>
    <recommendedName>
        <fullName evidence="7">DUF4062 domain-containing protein</fullName>
    </recommendedName>
</protein>
<evidence type="ECO:0000259" key="4">
    <source>
        <dbReference type="Pfam" id="PF25872"/>
    </source>
</evidence>
<evidence type="ECO:0000313" key="5">
    <source>
        <dbReference type="EMBL" id="GGJ82430.1"/>
    </source>
</evidence>